<comment type="caution">
    <text evidence="3">The sequence shown here is derived from an EMBL/GenBank/DDBJ whole genome shotgun (WGS) entry which is preliminary data.</text>
</comment>
<dbReference type="InterPro" id="IPR009269">
    <property type="entry name" value="NKAP_C"/>
</dbReference>
<gene>
    <name evidence="3" type="ORF">pdam_00025643</name>
</gene>
<feature type="domain" description="NF-kappa-B-activating protein C-terminal" evidence="2">
    <location>
        <begin position="28"/>
        <end position="78"/>
    </location>
</feature>
<evidence type="ECO:0000313" key="3">
    <source>
        <dbReference type="EMBL" id="RMX58031.1"/>
    </source>
</evidence>
<dbReference type="EMBL" id="RCHS01000549">
    <property type="protein sequence ID" value="RMX58031.1"/>
    <property type="molecule type" value="Genomic_DNA"/>
</dbReference>
<proteinExistence type="inferred from homology"/>
<evidence type="ECO:0000313" key="4">
    <source>
        <dbReference type="Proteomes" id="UP000275408"/>
    </source>
</evidence>
<protein>
    <recommendedName>
        <fullName evidence="2">NF-kappa-B-activating protein C-terminal domain-containing protein</fullName>
    </recommendedName>
</protein>
<dbReference type="PANTHER" id="PTHR13087">
    <property type="entry name" value="NF-KAPPA B ACTIVATING PROTEIN"/>
    <property type="match status" value="1"/>
</dbReference>
<evidence type="ECO:0000259" key="2">
    <source>
        <dbReference type="Pfam" id="PF06047"/>
    </source>
</evidence>
<dbReference type="InterPro" id="IPR040466">
    <property type="entry name" value="NKAP"/>
</dbReference>
<dbReference type="PANTHER" id="PTHR13087:SF0">
    <property type="entry name" value="NFKB ACTIVATING PROTEIN LIKE"/>
    <property type="match status" value="1"/>
</dbReference>
<name>A0A3M6UWK8_POCDA</name>
<dbReference type="GO" id="GO:0005634">
    <property type="term" value="C:nucleus"/>
    <property type="evidence" value="ECO:0007669"/>
    <property type="project" value="TreeGrafter"/>
</dbReference>
<feature type="non-terminal residue" evidence="3">
    <location>
        <position position="78"/>
    </location>
</feature>
<keyword evidence="4" id="KW-1185">Reference proteome</keyword>
<dbReference type="Pfam" id="PF06047">
    <property type="entry name" value="Nkap_C"/>
    <property type="match status" value="1"/>
</dbReference>
<accession>A0A3M6UWK8</accession>
<dbReference type="AlphaFoldDB" id="A0A3M6UWK8"/>
<sequence length="78" mass="8617">MGQFKKPQTLEFQMEHQCLESNTSVQSQNFGGALLPGEGEAMAQYMKESKQIPRCGEIKHTNDEIATFESSGYVISGS</sequence>
<dbReference type="GO" id="GO:0010468">
    <property type="term" value="P:regulation of gene expression"/>
    <property type="evidence" value="ECO:0007669"/>
    <property type="project" value="TreeGrafter"/>
</dbReference>
<organism evidence="3 4">
    <name type="scientific">Pocillopora damicornis</name>
    <name type="common">Cauliflower coral</name>
    <name type="synonym">Millepora damicornis</name>
    <dbReference type="NCBI Taxonomy" id="46731"/>
    <lineage>
        <taxon>Eukaryota</taxon>
        <taxon>Metazoa</taxon>
        <taxon>Cnidaria</taxon>
        <taxon>Anthozoa</taxon>
        <taxon>Hexacorallia</taxon>
        <taxon>Scleractinia</taxon>
        <taxon>Astrocoeniina</taxon>
        <taxon>Pocilloporidae</taxon>
        <taxon>Pocillopora</taxon>
    </lineage>
</organism>
<dbReference type="GO" id="GO:0003682">
    <property type="term" value="F:chromatin binding"/>
    <property type="evidence" value="ECO:0007669"/>
    <property type="project" value="InterPro"/>
</dbReference>
<reference evidence="3 4" key="1">
    <citation type="journal article" date="2018" name="Sci. Rep.">
        <title>Comparative analysis of the Pocillopora damicornis genome highlights role of immune system in coral evolution.</title>
        <authorList>
            <person name="Cunning R."/>
            <person name="Bay R.A."/>
            <person name="Gillette P."/>
            <person name="Baker A.C."/>
            <person name="Traylor-Knowles N."/>
        </authorList>
    </citation>
    <scope>NUCLEOTIDE SEQUENCE [LARGE SCALE GENOMIC DNA]</scope>
    <source>
        <strain evidence="3">RSMAS</strain>
        <tissue evidence="3">Whole animal</tissue>
    </source>
</reference>
<comment type="similarity">
    <text evidence="1">Belongs to the NKAP family.</text>
</comment>
<evidence type="ECO:0000256" key="1">
    <source>
        <dbReference type="ARBA" id="ARBA00009313"/>
    </source>
</evidence>
<dbReference type="Proteomes" id="UP000275408">
    <property type="component" value="Unassembled WGS sequence"/>
</dbReference>
<dbReference type="STRING" id="46731.A0A3M6UWK8"/>